<feature type="chain" id="PRO_5018231171" evidence="3">
    <location>
        <begin position="23"/>
        <end position="319"/>
    </location>
</feature>
<gene>
    <name evidence="5" type="ORF">EAT49_03580</name>
</gene>
<keyword evidence="3" id="KW-0732">Signal</keyword>
<evidence type="ECO:0000313" key="6">
    <source>
        <dbReference type="Proteomes" id="UP000268016"/>
    </source>
</evidence>
<reference evidence="5 6" key="1">
    <citation type="submission" date="2018-10" db="EMBL/GenBank/DDBJ databases">
        <title>Histidinibacterium lentulum gen. nov., sp. nov., a marine bacterium from the culture broth of Picochlorum sp. 122.</title>
        <authorList>
            <person name="Wang G."/>
        </authorList>
    </citation>
    <scope>NUCLEOTIDE SEQUENCE [LARGE SCALE GENOMIC DNA]</scope>
    <source>
        <strain evidence="5 6">B17</strain>
    </source>
</reference>
<feature type="signal peptide" evidence="3">
    <location>
        <begin position="1"/>
        <end position="22"/>
    </location>
</feature>
<evidence type="ECO:0000313" key="5">
    <source>
        <dbReference type="EMBL" id="ROU03399.1"/>
    </source>
</evidence>
<proteinExistence type="inferred from homology"/>
<evidence type="ECO:0000256" key="3">
    <source>
        <dbReference type="SAM" id="SignalP"/>
    </source>
</evidence>
<dbReference type="PANTHER" id="PTHR30036">
    <property type="entry name" value="D-XYLOSE-BINDING PERIPLASMIC PROTEIN"/>
    <property type="match status" value="1"/>
</dbReference>
<name>A0A3N2R7E7_9RHOB</name>
<protein>
    <submittedName>
        <fullName evidence="5">Sugar ABC transporter substrate-binding protein</fullName>
    </submittedName>
</protein>
<dbReference type="InterPro" id="IPR028082">
    <property type="entry name" value="Peripla_BP_I"/>
</dbReference>
<dbReference type="GO" id="GO:0030288">
    <property type="term" value="C:outer membrane-bounded periplasmic space"/>
    <property type="evidence" value="ECO:0007669"/>
    <property type="project" value="TreeGrafter"/>
</dbReference>
<dbReference type="InterPro" id="IPR026266">
    <property type="entry name" value="AraF"/>
</dbReference>
<dbReference type="SUPFAM" id="SSF53822">
    <property type="entry name" value="Periplasmic binding protein-like I"/>
    <property type="match status" value="1"/>
</dbReference>
<dbReference type="Pfam" id="PF13407">
    <property type="entry name" value="Peripla_BP_4"/>
    <property type="match status" value="1"/>
</dbReference>
<dbReference type="OrthoDB" id="7833812at2"/>
<evidence type="ECO:0000256" key="2">
    <source>
        <dbReference type="ARBA" id="ARBA00007639"/>
    </source>
</evidence>
<dbReference type="AlphaFoldDB" id="A0A3N2R7E7"/>
<feature type="domain" description="Periplasmic binding protein" evidence="4">
    <location>
        <begin position="28"/>
        <end position="260"/>
    </location>
</feature>
<keyword evidence="6" id="KW-1185">Reference proteome</keyword>
<dbReference type="GO" id="GO:0030246">
    <property type="term" value="F:carbohydrate binding"/>
    <property type="evidence" value="ECO:0007669"/>
    <property type="project" value="TreeGrafter"/>
</dbReference>
<accession>A0A3N2R7E7</accession>
<dbReference type="CDD" id="cd01540">
    <property type="entry name" value="PBP1_arabinose_binding"/>
    <property type="match status" value="1"/>
</dbReference>
<organism evidence="5 6">
    <name type="scientific">Histidinibacterium lentulum</name>
    <dbReference type="NCBI Taxonomy" id="2480588"/>
    <lineage>
        <taxon>Bacteria</taxon>
        <taxon>Pseudomonadati</taxon>
        <taxon>Pseudomonadota</taxon>
        <taxon>Alphaproteobacteria</taxon>
        <taxon>Rhodobacterales</taxon>
        <taxon>Paracoccaceae</taxon>
        <taxon>Histidinibacterium</taxon>
    </lineage>
</organism>
<dbReference type="InterPro" id="IPR025997">
    <property type="entry name" value="SBP_2_dom"/>
</dbReference>
<dbReference type="GO" id="GO:0042882">
    <property type="term" value="P:L-arabinose transmembrane transport"/>
    <property type="evidence" value="ECO:0007669"/>
    <property type="project" value="InterPro"/>
</dbReference>
<evidence type="ECO:0000259" key="4">
    <source>
        <dbReference type="Pfam" id="PF13407"/>
    </source>
</evidence>
<comment type="subcellular location">
    <subcellularLocation>
        <location evidence="1">Periplasm</location>
    </subcellularLocation>
</comment>
<evidence type="ECO:0000256" key="1">
    <source>
        <dbReference type="ARBA" id="ARBA00004418"/>
    </source>
</evidence>
<sequence length="319" mass="32204">MRKLRTVSLAAVALGLWGGAAAAQEIVAIYKSGTQQYFIDQAEGFQAAAEARGYDSRVINVELDSNLAISAMSDAIAGGASGIAITAPDQALGPALATAAADAGIPLIATDDPLMDEGGNPVPFAGFDGVAMGTSVGEKAAELLVESGWLDGESYGILSVEVQTLSVCEDRTNAAKEQLTAAGASPDAIVQVPYDGTTDASLTAAGPLITANPQVDRWVVVACNDEGVLGAVNALGNAGFQPDEIIAVGLGAYEACRPWAAGLPTGFKAALYLSGTDVGAAAANALIDSIESGEPLPLNTVADTTIVDPTTYADVMPCE</sequence>
<comment type="similarity">
    <text evidence="2">Belongs to the bacterial solute-binding protein 2 family.</text>
</comment>
<dbReference type="EMBL" id="RDRB01000002">
    <property type="protein sequence ID" value="ROU03399.1"/>
    <property type="molecule type" value="Genomic_DNA"/>
</dbReference>
<dbReference type="PANTHER" id="PTHR30036:SF6">
    <property type="entry name" value="L-ARABINOSE-BINDING PERIPLASMIC PROTEIN"/>
    <property type="match status" value="1"/>
</dbReference>
<dbReference type="Proteomes" id="UP000268016">
    <property type="component" value="Unassembled WGS sequence"/>
</dbReference>
<dbReference type="RefSeq" id="WP_123640933.1">
    <property type="nucleotide sequence ID" value="NZ_ML119082.1"/>
</dbReference>
<dbReference type="Gene3D" id="3.40.50.2300">
    <property type="match status" value="2"/>
</dbReference>
<dbReference type="InterPro" id="IPR050555">
    <property type="entry name" value="Bact_Solute-Bind_Prot2"/>
</dbReference>
<dbReference type="PIRSF" id="PIRSF002816">
    <property type="entry name" value="AraF"/>
    <property type="match status" value="1"/>
</dbReference>
<comment type="caution">
    <text evidence="5">The sequence shown here is derived from an EMBL/GenBank/DDBJ whole genome shotgun (WGS) entry which is preliminary data.</text>
</comment>